<keyword evidence="3 6" id="KW-0812">Transmembrane</keyword>
<feature type="transmembrane region" description="Helical" evidence="6">
    <location>
        <begin position="16"/>
        <end position="42"/>
    </location>
</feature>
<organism evidence="7 8">
    <name type="scientific">Candidatus Gottesmanbacteria bacterium RIFCSPLOWO2_01_FULL_43_11b</name>
    <dbReference type="NCBI Taxonomy" id="1798392"/>
    <lineage>
        <taxon>Bacteria</taxon>
        <taxon>Candidatus Gottesmaniibacteriota</taxon>
    </lineage>
</organism>
<feature type="transmembrane region" description="Helical" evidence="6">
    <location>
        <begin position="137"/>
        <end position="160"/>
    </location>
</feature>
<accession>A0A1F6AIA7</accession>
<comment type="similarity">
    <text evidence="2">Belongs to the TspO/BZRP family.</text>
</comment>
<evidence type="ECO:0000313" key="8">
    <source>
        <dbReference type="Proteomes" id="UP000178759"/>
    </source>
</evidence>
<evidence type="ECO:0000313" key="7">
    <source>
        <dbReference type="EMBL" id="OGG24431.1"/>
    </source>
</evidence>
<proteinExistence type="inferred from homology"/>
<dbReference type="Gene3D" id="1.20.1260.100">
    <property type="entry name" value="TspO/MBR protein"/>
    <property type="match status" value="1"/>
</dbReference>
<dbReference type="PANTHER" id="PTHR10057:SF0">
    <property type="entry name" value="TRANSLOCATOR PROTEIN"/>
    <property type="match status" value="1"/>
</dbReference>
<dbReference type="Proteomes" id="UP000178759">
    <property type="component" value="Unassembled WGS sequence"/>
</dbReference>
<evidence type="ECO:0000256" key="6">
    <source>
        <dbReference type="SAM" id="Phobius"/>
    </source>
</evidence>
<dbReference type="InterPro" id="IPR038330">
    <property type="entry name" value="TspO/MBR-related_sf"/>
</dbReference>
<feature type="transmembrane region" description="Helical" evidence="6">
    <location>
        <begin position="85"/>
        <end position="104"/>
    </location>
</feature>
<evidence type="ECO:0000256" key="4">
    <source>
        <dbReference type="ARBA" id="ARBA00022989"/>
    </source>
</evidence>
<dbReference type="STRING" id="1798392.A3A79_04580"/>
<keyword evidence="4 6" id="KW-1133">Transmembrane helix</keyword>
<comment type="subcellular location">
    <subcellularLocation>
        <location evidence="1">Membrane</location>
        <topology evidence="1">Multi-pass membrane protein</topology>
    </subcellularLocation>
</comment>
<comment type="caution">
    <text evidence="7">The sequence shown here is derived from an EMBL/GenBank/DDBJ whole genome shotgun (WGS) entry which is preliminary data.</text>
</comment>
<dbReference type="Pfam" id="PF03073">
    <property type="entry name" value="TspO_MBR"/>
    <property type="match status" value="1"/>
</dbReference>
<dbReference type="PIRSF" id="PIRSF005859">
    <property type="entry name" value="PBR"/>
    <property type="match status" value="1"/>
</dbReference>
<dbReference type="FunFam" id="1.20.1260.100:FF:000001">
    <property type="entry name" value="translocator protein 2"/>
    <property type="match status" value="1"/>
</dbReference>
<dbReference type="CDD" id="cd15904">
    <property type="entry name" value="TSPO_MBR"/>
    <property type="match status" value="1"/>
</dbReference>
<keyword evidence="5 6" id="KW-0472">Membrane</keyword>
<dbReference type="InterPro" id="IPR004307">
    <property type="entry name" value="TspO_MBR"/>
</dbReference>
<dbReference type="PANTHER" id="PTHR10057">
    <property type="entry name" value="PERIPHERAL-TYPE BENZODIAZEPINE RECEPTOR"/>
    <property type="match status" value="1"/>
</dbReference>
<dbReference type="GO" id="GO:0033013">
    <property type="term" value="P:tetrapyrrole metabolic process"/>
    <property type="evidence" value="ECO:0007669"/>
    <property type="project" value="UniProtKB-ARBA"/>
</dbReference>
<dbReference type="AlphaFoldDB" id="A0A1F6AIA7"/>
<name>A0A1F6AIA7_9BACT</name>
<evidence type="ECO:0000256" key="2">
    <source>
        <dbReference type="ARBA" id="ARBA00007524"/>
    </source>
</evidence>
<dbReference type="GO" id="GO:0016020">
    <property type="term" value="C:membrane"/>
    <property type="evidence" value="ECO:0007669"/>
    <property type="project" value="UniProtKB-SubCell"/>
</dbReference>
<sequence>MEIYCTILGRVNWKKLIVAIFICQLAGILGSVFTVSAIPTWYASLVKPSWNPPGWLFGPAWTTLYTLMGISLYRIWRKPRNNQALFWFYTQLFFNAMWSIIFFGQRNIPGAFAEILVLLALIVVVIKKFYKIDKRAAYLLIPYLVWVSFASYLNYTLLILN</sequence>
<protein>
    <submittedName>
        <fullName evidence="7">TspO protein</fullName>
    </submittedName>
</protein>
<feature type="transmembrane region" description="Helical" evidence="6">
    <location>
        <begin position="54"/>
        <end position="73"/>
    </location>
</feature>
<feature type="transmembrane region" description="Helical" evidence="6">
    <location>
        <begin position="110"/>
        <end position="130"/>
    </location>
</feature>
<evidence type="ECO:0000256" key="1">
    <source>
        <dbReference type="ARBA" id="ARBA00004141"/>
    </source>
</evidence>
<evidence type="ECO:0000256" key="3">
    <source>
        <dbReference type="ARBA" id="ARBA00022692"/>
    </source>
</evidence>
<dbReference type="EMBL" id="MFJV01000001">
    <property type="protein sequence ID" value="OGG24431.1"/>
    <property type="molecule type" value="Genomic_DNA"/>
</dbReference>
<gene>
    <name evidence="7" type="ORF">A3A79_04580</name>
</gene>
<reference evidence="7 8" key="1">
    <citation type="journal article" date="2016" name="Nat. Commun.">
        <title>Thousands of microbial genomes shed light on interconnected biogeochemical processes in an aquifer system.</title>
        <authorList>
            <person name="Anantharaman K."/>
            <person name="Brown C.T."/>
            <person name="Hug L.A."/>
            <person name="Sharon I."/>
            <person name="Castelle C.J."/>
            <person name="Probst A.J."/>
            <person name="Thomas B.C."/>
            <person name="Singh A."/>
            <person name="Wilkins M.J."/>
            <person name="Karaoz U."/>
            <person name="Brodie E.L."/>
            <person name="Williams K.H."/>
            <person name="Hubbard S.S."/>
            <person name="Banfield J.F."/>
        </authorList>
    </citation>
    <scope>NUCLEOTIDE SEQUENCE [LARGE SCALE GENOMIC DNA]</scope>
</reference>
<evidence type="ECO:0000256" key="5">
    <source>
        <dbReference type="ARBA" id="ARBA00023136"/>
    </source>
</evidence>